<feature type="chain" id="PRO_5046889717" evidence="1">
    <location>
        <begin position="24"/>
        <end position="161"/>
    </location>
</feature>
<keyword evidence="3" id="KW-1185">Reference proteome</keyword>
<sequence>MNNVLVGLCLLFLSGGLSFPVLAKTACDGEKSKHRSLQLKLRQGGKPQSLERLRARERNAWHKWWQCQNGKKSKPKKKGKLRKPVIAQKPREVIDSPPTFIDKRALSIKGAFSGKKQQAWLNYYRKPAQCIAPKSTQTFAYCIEHANKHKDIFSLQYDENR</sequence>
<feature type="signal peptide" evidence="1">
    <location>
        <begin position="1"/>
        <end position="23"/>
    </location>
</feature>
<protein>
    <submittedName>
        <fullName evidence="2">Uncharacterized protein</fullName>
    </submittedName>
</protein>
<evidence type="ECO:0000313" key="2">
    <source>
        <dbReference type="EMBL" id="GLX83996.1"/>
    </source>
</evidence>
<gene>
    <name evidence="2" type="ORF">tloyanaT_02480</name>
</gene>
<evidence type="ECO:0000256" key="1">
    <source>
        <dbReference type="SAM" id="SignalP"/>
    </source>
</evidence>
<accession>A0ABQ6H779</accession>
<keyword evidence="1" id="KW-0732">Signal</keyword>
<comment type="caution">
    <text evidence="2">The sequence shown here is derived from an EMBL/GenBank/DDBJ whole genome shotgun (WGS) entry which is preliminary data.</text>
</comment>
<dbReference type="Proteomes" id="UP001157134">
    <property type="component" value="Unassembled WGS sequence"/>
</dbReference>
<dbReference type="RefSeq" id="WP_284295547.1">
    <property type="nucleotide sequence ID" value="NZ_BSSV01000001.1"/>
</dbReference>
<name>A0ABQ6H779_9GAMM</name>
<evidence type="ECO:0000313" key="3">
    <source>
        <dbReference type="Proteomes" id="UP001157134"/>
    </source>
</evidence>
<reference evidence="2 3" key="1">
    <citation type="submission" date="2023-03" db="EMBL/GenBank/DDBJ databases">
        <title>Thalassotalea loyana LMG 22536T draft genome sequence.</title>
        <authorList>
            <person name="Sawabe T."/>
        </authorList>
    </citation>
    <scope>NUCLEOTIDE SEQUENCE [LARGE SCALE GENOMIC DNA]</scope>
    <source>
        <strain evidence="2 3">LMG 22536</strain>
    </source>
</reference>
<dbReference type="EMBL" id="BSSV01000001">
    <property type="protein sequence ID" value="GLX83996.1"/>
    <property type="molecule type" value="Genomic_DNA"/>
</dbReference>
<proteinExistence type="predicted"/>
<organism evidence="2 3">
    <name type="scientific">Thalassotalea loyana</name>
    <dbReference type="NCBI Taxonomy" id="280483"/>
    <lineage>
        <taxon>Bacteria</taxon>
        <taxon>Pseudomonadati</taxon>
        <taxon>Pseudomonadota</taxon>
        <taxon>Gammaproteobacteria</taxon>
        <taxon>Alteromonadales</taxon>
        <taxon>Colwelliaceae</taxon>
        <taxon>Thalassotalea</taxon>
    </lineage>
</organism>